<dbReference type="SUPFAM" id="SSF53335">
    <property type="entry name" value="S-adenosyl-L-methionine-dependent methyltransferases"/>
    <property type="match status" value="1"/>
</dbReference>
<dbReference type="EMBL" id="CP157483">
    <property type="protein sequence ID" value="XBO44664.1"/>
    <property type="molecule type" value="Genomic_DNA"/>
</dbReference>
<dbReference type="Gene3D" id="3.40.50.150">
    <property type="entry name" value="Vaccinia Virus protein VP39"/>
    <property type="match status" value="1"/>
</dbReference>
<keyword evidence="2" id="KW-0808">Transferase</keyword>
<reference evidence="2" key="1">
    <citation type="submission" date="2024-05" db="EMBL/GenBank/DDBJ databases">
        <authorList>
            <person name="Kim S."/>
            <person name="Heo J."/>
            <person name="Choi H."/>
            <person name="Choi Y."/>
            <person name="Kwon S.-W."/>
            <person name="Kim Y."/>
        </authorList>
    </citation>
    <scope>NUCLEOTIDE SEQUENCE</scope>
    <source>
        <strain evidence="2">KACC 23699</strain>
    </source>
</reference>
<keyword evidence="2" id="KW-0489">Methyltransferase</keyword>
<accession>A0AAU7JXQ6</accession>
<evidence type="ECO:0000259" key="1">
    <source>
        <dbReference type="Pfam" id="PF08241"/>
    </source>
</evidence>
<dbReference type="AlphaFoldDB" id="A0AAU7JXQ6"/>
<name>A0AAU7JXQ6_9MICO</name>
<feature type="domain" description="Methyltransferase type 11" evidence="1">
    <location>
        <begin position="69"/>
        <end position="122"/>
    </location>
</feature>
<evidence type="ECO:0000313" key="2">
    <source>
        <dbReference type="EMBL" id="XBO44664.1"/>
    </source>
</evidence>
<proteinExistence type="predicted"/>
<dbReference type="InterPro" id="IPR013216">
    <property type="entry name" value="Methyltransf_11"/>
</dbReference>
<gene>
    <name evidence="2" type="ORF">ABEG17_04805</name>
</gene>
<dbReference type="RefSeq" id="WP_406832148.1">
    <property type="nucleotide sequence ID" value="NZ_CP157483.1"/>
</dbReference>
<protein>
    <submittedName>
        <fullName evidence="2">Methyltransferase domain-containing protein</fullName>
    </submittedName>
</protein>
<dbReference type="InterPro" id="IPR029063">
    <property type="entry name" value="SAM-dependent_MTases_sf"/>
</dbReference>
<dbReference type="Pfam" id="PF08241">
    <property type="entry name" value="Methyltransf_11"/>
    <property type="match status" value="1"/>
</dbReference>
<sequence>MNSLMRRAVLAYSARNRKRKAAVIVQFIRENAITDAIFVGSGMGANPNEGIVEMAVAHEVSVRAACDIRYAATPWPFVVTDGRALPYADDCVDMVLSNAVIEHVGGRAEQETFVAEQSRVARSWVITTPNRWFPVESHTSAILRHWSPTWRSARPEFTRLLSRREFRELLPPGATVHGRPWSSTFIGFYTRDA</sequence>
<dbReference type="GO" id="GO:0032259">
    <property type="term" value="P:methylation"/>
    <property type="evidence" value="ECO:0007669"/>
    <property type="project" value="UniProtKB-KW"/>
</dbReference>
<dbReference type="GO" id="GO:0008757">
    <property type="term" value="F:S-adenosylmethionine-dependent methyltransferase activity"/>
    <property type="evidence" value="ECO:0007669"/>
    <property type="project" value="InterPro"/>
</dbReference>
<organism evidence="2">
    <name type="scientific">Pedococcus sp. KACC 23699</name>
    <dbReference type="NCBI Taxonomy" id="3149228"/>
    <lineage>
        <taxon>Bacteria</taxon>
        <taxon>Bacillati</taxon>
        <taxon>Actinomycetota</taxon>
        <taxon>Actinomycetes</taxon>
        <taxon>Micrococcales</taxon>
        <taxon>Intrasporangiaceae</taxon>
        <taxon>Pedococcus</taxon>
    </lineage>
</organism>